<dbReference type="PROSITE" id="PS51154">
    <property type="entry name" value="MACRO"/>
    <property type="match status" value="1"/>
</dbReference>
<sequence>MKIEVLQGDITTFEADVIVTAANSFLRGGGGVDGAVHLAAGPELLEELKRFNGCETGDAVITKAYELNAKYVIHAVGPVYEDGESGEDKLLASAYEKSIVLARSVDAKSILFPAISTGVYGYPLKPALTIAIDSIHEACEENEAAMKVAMVCFDQETCRVMKDLL</sequence>
<feature type="domain" description="Macro" evidence="1">
    <location>
        <begin position="1"/>
        <end position="165"/>
    </location>
</feature>
<organism evidence="2">
    <name type="scientific">marine metagenome</name>
    <dbReference type="NCBI Taxonomy" id="408172"/>
    <lineage>
        <taxon>unclassified sequences</taxon>
        <taxon>metagenomes</taxon>
        <taxon>ecological metagenomes</taxon>
    </lineage>
</organism>
<dbReference type="Pfam" id="PF01661">
    <property type="entry name" value="Macro"/>
    <property type="match status" value="1"/>
</dbReference>
<evidence type="ECO:0000259" key="1">
    <source>
        <dbReference type="PROSITE" id="PS51154"/>
    </source>
</evidence>
<gene>
    <name evidence="2" type="ORF">METZ01_LOCUS71916</name>
</gene>
<name>A0A381TSN8_9ZZZZ</name>
<dbReference type="PANTHER" id="PTHR11106:SF27">
    <property type="entry name" value="MACRO DOMAIN-CONTAINING PROTEIN"/>
    <property type="match status" value="1"/>
</dbReference>
<dbReference type="Gene3D" id="3.40.220.10">
    <property type="entry name" value="Leucine Aminopeptidase, subunit E, domain 1"/>
    <property type="match status" value="1"/>
</dbReference>
<dbReference type="PANTHER" id="PTHR11106">
    <property type="entry name" value="GANGLIOSIDE INDUCED DIFFERENTIATION ASSOCIATED PROTEIN 2-RELATED"/>
    <property type="match status" value="1"/>
</dbReference>
<evidence type="ECO:0000313" key="2">
    <source>
        <dbReference type="EMBL" id="SVA19062.1"/>
    </source>
</evidence>
<dbReference type="InterPro" id="IPR002589">
    <property type="entry name" value="Macro_dom"/>
</dbReference>
<proteinExistence type="predicted"/>
<dbReference type="GO" id="GO:0019213">
    <property type="term" value="F:deacetylase activity"/>
    <property type="evidence" value="ECO:0007669"/>
    <property type="project" value="TreeGrafter"/>
</dbReference>
<dbReference type="AlphaFoldDB" id="A0A381TSN8"/>
<dbReference type="EMBL" id="UINC01005100">
    <property type="protein sequence ID" value="SVA19062.1"/>
    <property type="molecule type" value="Genomic_DNA"/>
</dbReference>
<dbReference type="SUPFAM" id="SSF52949">
    <property type="entry name" value="Macro domain-like"/>
    <property type="match status" value="1"/>
</dbReference>
<dbReference type="CDD" id="cd02908">
    <property type="entry name" value="Macro_OAADPr_deacetylase"/>
    <property type="match status" value="1"/>
</dbReference>
<accession>A0A381TSN8</accession>
<reference evidence="2" key="1">
    <citation type="submission" date="2018-05" db="EMBL/GenBank/DDBJ databases">
        <authorList>
            <person name="Lanie J.A."/>
            <person name="Ng W.-L."/>
            <person name="Kazmierczak K.M."/>
            <person name="Andrzejewski T.M."/>
            <person name="Davidsen T.M."/>
            <person name="Wayne K.J."/>
            <person name="Tettelin H."/>
            <person name="Glass J.I."/>
            <person name="Rusch D."/>
            <person name="Podicherti R."/>
            <person name="Tsui H.-C.T."/>
            <person name="Winkler M.E."/>
        </authorList>
    </citation>
    <scope>NUCLEOTIDE SEQUENCE</scope>
</reference>
<dbReference type="InterPro" id="IPR043472">
    <property type="entry name" value="Macro_dom-like"/>
</dbReference>
<protein>
    <recommendedName>
        <fullName evidence="1">Macro domain-containing protein</fullName>
    </recommendedName>
</protein>
<dbReference type="SMART" id="SM00506">
    <property type="entry name" value="A1pp"/>
    <property type="match status" value="1"/>
</dbReference>